<dbReference type="SMART" id="SM00487">
    <property type="entry name" value="DEXDc"/>
    <property type="match status" value="1"/>
</dbReference>
<evidence type="ECO:0000256" key="2">
    <source>
        <dbReference type="ARBA" id="ARBA00022801"/>
    </source>
</evidence>
<keyword evidence="3 6" id="KW-0347">Helicase</keyword>
<comment type="similarity">
    <text evidence="5 6">Belongs to the DEAD box helicase family.</text>
</comment>
<evidence type="ECO:0000256" key="5">
    <source>
        <dbReference type="ARBA" id="ARBA00038437"/>
    </source>
</evidence>
<dbReference type="Gene3D" id="3.30.70.330">
    <property type="match status" value="1"/>
</dbReference>
<dbReference type="CDD" id="cd18787">
    <property type="entry name" value="SF2_C_DEAD"/>
    <property type="match status" value="1"/>
</dbReference>
<keyword evidence="4 6" id="KW-0067">ATP-binding</keyword>
<dbReference type="Gene3D" id="3.40.50.300">
    <property type="entry name" value="P-loop containing nucleotide triphosphate hydrolases"/>
    <property type="match status" value="2"/>
</dbReference>
<dbReference type="HOGENOM" id="CLU_003041_21_0_9"/>
<dbReference type="GO" id="GO:0003724">
    <property type="term" value="F:RNA helicase activity"/>
    <property type="evidence" value="ECO:0007669"/>
    <property type="project" value="UniProtKB-ARBA"/>
</dbReference>
<reference evidence="9 10" key="1">
    <citation type="submission" date="2013-06" db="EMBL/GenBank/DDBJ databases">
        <authorList>
            <person name="Weinstock G."/>
            <person name="Sodergren E."/>
            <person name="Lobos E.A."/>
            <person name="Fulton L."/>
            <person name="Fulton R."/>
            <person name="Courtney L."/>
            <person name="Fronick C."/>
            <person name="O'Laughlin M."/>
            <person name="Godfrey J."/>
            <person name="Wilson R.M."/>
            <person name="Miner T."/>
            <person name="Farmer C."/>
            <person name="Delehaunty K."/>
            <person name="Cordes M."/>
            <person name="Minx P."/>
            <person name="Tomlinson C."/>
            <person name="Chen J."/>
            <person name="Wollam A."/>
            <person name="Pepin K.H."/>
            <person name="Bhonagiri V."/>
            <person name="Zhang X."/>
            <person name="Warren W."/>
            <person name="Mitreva M."/>
            <person name="Mardis E.R."/>
            <person name="Wilson R.K."/>
        </authorList>
    </citation>
    <scope>NUCLEOTIDE SEQUENCE [LARGE SCALE GENOMIC DNA]</scope>
    <source>
        <strain evidence="9 10">ATCC 27803</strain>
    </source>
</reference>
<dbReference type="InterPro" id="IPR012677">
    <property type="entry name" value="Nucleotide-bd_a/b_plait_sf"/>
</dbReference>
<sequence>MIIRNDLMKFNTFIHDVRILKALDALGFHDLTSVQQNTIPVLLDNKDCIVQSKTGSGKTAAYALPILEKIIIDQKEPQALILAPTRELVLQIQETFDHLGVYKKIKTVAVFGKQPFAFQKEDLSQRCHVIIATPGRLLEHLKEHTFDSTKIQYLILDEADEMLGLNFYQDILQIIEYLSDSRINCLLSATINDSIESLSKDILNDPIWIINNDQADQIDQSFYYTKMEEKVSYLLHLLVKEKPESCIVFANTRQMVDEIYEQLQSRQISVNKIHGGMLQEDRLRQMNAFKQGEFRILVSTDVAARGIDIQKVDLIINYEVPNTFWIYIHRIGRSGRMKNKGKAITLVSDQEKEKYLEIIDKLNLPEDLKTIELQNEYDLSCLSKPERQLEDKTKKLRKDITKLYINAGKSKKIRAKDLVGAIMSIDEIEFDDIGIIQIQEHQSYVDILNGKGKIVLEVLQNKKIKNKSVRVEVANH</sequence>
<evidence type="ECO:0000313" key="9">
    <source>
        <dbReference type="EMBL" id="ERK42177.1"/>
    </source>
</evidence>
<dbReference type="PANTHER" id="PTHR47959:SF1">
    <property type="entry name" value="ATP-DEPENDENT RNA HELICASE DBPA"/>
    <property type="match status" value="1"/>
</dbReference>
<dbReference type="Pfam" id="PF00271">
    <property type="entry name" value="Helicase_C"/>
    <property type="match status" value="1"/>
</dbReference>
<dbReference type="CDD" id="cd00268">
    <property type="entry name" value="DEADc"/>
    <property type="match status" value="1"/>
</dbReference>
<proteinExistence type="inferred from homology"/>
<dbReference type="InterPro" id="IPR005580">
    <property type="entry name" value="DbpA/CsdA_RNA-bd_dom"/>
</dbReference>
<dbReference type="InterPro" id="IPR014001">
    <property type="entry name" value="Helicase_ATP-bd"/>
</dbReference>
<dbReference type="Proteomes" id="UP000016658">
    <property type="component" value="Unassembled WGS sequence"/>
</dbReference>
<organism evidence="9 10">
    <name type="scientific">Faecalitalea cylindroides ATCC 27803</name>
    <dbReference type="NCBI Taxonomy" id="649755"/>
    <lineage>
        <taxon>Bacteria</taxon>
        <taxon>Bacillati</taxon>
        <taxon>Bacillota</taxon>
        <taxon>Erysipelotrichia</taxon>
        <taxon>Erysipelotrichales</taxon>
        <taxon>Erysipelotrichaceae</taxon>
        <taxon>Faecalitalea</taxon>
    </lineage>
</organism>
<dbReference type="PROSITE" id="PS51194">
    <property type="entry name" value="HELICASE_CTER"/>
    <property type="match status" value="1"/>
</dbReference>
<dbReference type="GO" id="GO:0005829">
    <property type="term" value="C:cytosol"/>
    <property type="evidence" value="ECO:0007669"/>
    <property type="project" value="TreeGrafter"/>
</dbReference>
<dbReference type="SMART" id="SM00490">
    <property type="entry name" value="HELICc"/>
    <property type="match status" value="1"/>
</dbReference>
<protein>
    <submittedName>
        <fullName evidence="9">Putative ATP-dependent RNA helicase DbpA</fullName>
    </submittedName>
</protein>
<evidence type="ECO:0000259" key="8">
    <source>
        <dbReference type="PROSITE" id="PS51194"/>
    </source>
</evidence>
<name>U2QTV5_9FIRM</name>
<dbReference type="PATRIC" id="fig|649755.3.peg.1577"/>
<dbReference type="InterPro" id="IPR050079">
    <property type="entry name" value="DEAD_box_RNA_helicase"/>
</dbReference>
<feature type="domain" description="Helicase C-terminal" evidence="8">
    <location>
        <begin position="217"/>
        <end position="377"/>
    </location>
</feature>
<comment type="caution">
    <text evidence="9">The sequence shown here is derived from an EMBL/GenBank/DDBJ whole genome shotgun (WGS) entry which is preliminary data.</text>
</comment>
<dbReference type="PANTHER" id="PTHR47959">
    <property type="entry name" value="ATP-DEPENDENT RNA HELICASE RHLE-RELATED"/>
    <property type="match status" value="1"/>
</dbReference>
<feature type="domain" description="Helicase ATP-binding" evidence="7">
    <location>
        <begin position="39"/>
        <end position="209"/>
    </location>
</feature>
<dbReference type="PROSITE" id="PS00039">
    <property type="entry name" value="DEAD_ATP_HELICASE"/>
    <property type="match status" value="1"/>
</dbReference>
<evidence type="ECO:0000256" key="3">
    <source>
        <dbReference type="ARBA" id="ARBA00022806"/>
    </source>
</evidence>
<dbReference type="InterPro" id="IPR044742">
    <property type="entry name" value="DEAD/DEAH_RhlB"/>
</dbReference>
<evidence type="ECO:0000313" key="10">
    <source>
        <dbReference type="Proteomes" id="UP000016658"/>
    </source>
</evidence>
<evidence type="ECO:0000256" key="1">
    <source>
        <dbReference type="ARBA" id="ARBA00022741"/>
    </source>
</evidence>
<dbReference type="InterPro" id="IPR011545">
    <property type="entry name" value="DEAD/DEAH_box_helicase_dom"/>
</dbReference>
<dbReference type="GO" id="GO:0005524">
    <property type="term" value="F:ATP binding"/>
    <property type="evidence" value="ECO:0007669"/>
    <property type="project" value="UniProtKB-KW"/>
</dbReference>
<dbReference type="InterPro" id="IPR000629">
    <property type="entry name" value="RNA-helicase_DEAD-box_CS"/>
</dbReference>
<dbReference type="Pfam" id="PF03880">
    <property type="entry name" value="DbpA"/>
    <property type="match status" value="1"/>
</dbReference>
<dbReference type="EMBL" id="AWVI01000092">
    <property type="protein sequence ID" value="ERK42177.1"/>
    <property type="molecule type" value="Genomic_DNA"/>
</dbReference>
<dbReference type="InterPro" id="IPR027417">
    <property type="entry name" value="P-loop_NTPase"/>
</dbReference>
<dbReference type="GO" id="GO:0003676">
    <property type="term" value="F:nucleic acid binding"/>
    <property type="evidence" value="ECO:0007669"/>
    <property type="project" value="InterPro"/>
</dbReference>
<evidence type="ECO:0000256" key="6">
    <source>
        <dbReference type="RuleBase" id="RU000492"/>
    </source>
</evidence>
<keyword evidence="1 6" id="KW-0547">Nucleotide-binding</keyword>
<dbReference type="Pfam" id="PF00270">
    <property type="entry name" value="DEAD"/>
    <property type="match status" value="1"/>
</dbReference>
<dbReference type="GO" id="GO:0016787">
    <property type="term" value="F:hydrolase activity"/>
    <property type="evidence" value="ECO:0007669"/>
    <property type="project" value="UniProtKB-KW"/>
</dbReference>
<gene>
    <name evidence="9" type="ORF">HMPREF0367_01708</name>
</gene>
<dbReference type="SUPFAM" id="SSF52540">
    <property type="entry name" value="P-loop containing nucleoside triphosphate hydrolases"/>
    <property type="match status" value="1"/>
</dbReference>
<dbReference type="PROSITE" id="PS51192">
    <property type="entry name" value="HELICASE_ATP_BIND_1"/>
    <property type="match status" value="1"/>
</dbReference>
<evidence type="ECO:0000256" key="4">
    <source>
        <dbReference type="ARBA" id="ARBA00022840"/>
    </source>
</evidence>
<accession>U2QTV5</accession>
<evidence type="ECO:0000259" key="7">
    <source>
        <dbReference type="PROSITE" id="PS51192"/>
    </source>
</evidence>
<dbReference type="AlphaFoldDB" id="U2QTV5"/>
<dbReference type="InterPro" id="IPR001650">
    <property type="entry name" value="Helicase_C-like"/>
</dbReference>
<keyword evidence="2 6" id="KW-0378">Hydrolase</keyword>